<evidence type="ECO:0000256" key="7">
    <source>
        <dbReference type="SAM" id="MobiDB-lite"/>
    </source>
</evidence>
<dbReference type="Pfam" id="PF04082">
    <property type="entry name" value="Fungal_trans"/>
    <property type="match status" value="1"/>
</dbReference>
<dbReference type="AlphaFoldDB" id="A0A0N7LAT9"/>
<feature type="compositionally biased region" description="Basic residues" evidence="7">
    <location>
        <begin position="182"/>
        <end position="197"/>
    </location>
</feature>
<feature type="region of interest" description="Disordered" evidence="7">
    <location>
        <begin position="165"/>
        <end position="197"/>
    </location>
</feature>
<evidence type="ECO:0000256" key="2">
    <source>
        <dbReference type="ARBA" id="ARBA00008343"/>
    </source>
</evidence>
<dbReference type="PANTHER" id="PTHR31001">
    <property type="entry name" value="UNCHARACTERIZED TRANSCRIPTIONAL REGULATORY PROTEIN"/>
    <property type="match status" value="1"/>
</dbReference>
<dbReference type="InterPro" id="IPR001138">
    <property type="entry name" value="Zn2Cys6_DnaBD"/>
</dbReference>
<keyword evidence="4" id="KW-0378">Hydrolase</keyword>
<feature type="compositionally biased region" description="Basic and acidic residues" evidence="7">
    <location>
        <begin position="31"/>
        <end position="53"/>
    </location>
</feature>
<feature type="compositionally biased region" description="Basic residues" evidence="7">
    <location>
        <begin position="269"/>
        <end position="280"/>
    </location>
</feature>
<dbReference type="PANTHER" id="PTHR31001:SF56">
    <property type="entry name" value="ZN(2)-C6 FUNGAL-TYPE DOMAIN-CONTAINING PROTEIN"/>
    <property type="match status" value="1"/>
</dbReference>
<accession>A0A0N7LAT9</accession>
<feature type="region of interest" description="Disordered" evidence="7">
    <location>
        <begin position="955"/>
        <end position="1069"/>
    </location>
</feature>
<evidence type="ECO:0000313" key="9">
    <source>
        <dbReference type="EMBL" id="CEH17514.1"/>
    </source>
</evidence>
<evidence type="ECO:0000313" key="10">
    <source>
        <dbReference type="Proteomes" id="UP000054845"/>
    </source>
</evidence>
<dbReference type="SMART" id="SM00906">
    <property type="entry name" value="Fungal_trans"/>
    <property type="match status" value="1"/>
</dbReference>
<evidence type="ECO:0000256" key="3">
    <source>
        <dbReference type="ARBA" id="ARBA00022723"/>
    </source>
</evidence>
<dbReference type="PROSITE" id="PS00764">
    <property type="entry name" value="ENDONUCLEASE_III_1"/>
    <property type="match status" value="1"/>
</dbReference>
<dbReference type="Pfam" id="PF00172">
    <property type="entry name" value="Zn_clus"/>
    <property type="match status" value="1"/>
</dbReference>
<dbReference type="EMBL" id="CCYA01000265">
    <property type="protein sequence ID" value="CEH17514.1"/>
    <property type="molecule type" value="Genomic_DNA"/>
</dbReference>
<dbReference type="CDD" id="cd00067">
    <property type="entry name" value="GAL4"/>
    <property type="match status" value="1"/>
</dbReference>
<feature type="domain" description="Zn(2)-C6 fungal-type" evidence="8">
    <location>
        <begin position="203"/>
        <end position="232"/>
    </location>
</feature>
<dbReference type="InterPro" id="IPR036864">
    <property type="entry name" value="Zn2-C6_fun-type_DNA-bd_sf"/>
</dbReference>
<feature type="region of interest" description="Disordered" evidence="7">
    <location>
        <begin position="259"/>
        <end position="297"/>
    </location>
</feature>
<dbReference type="SUPFAM" id="SSF57701">
    <property type="entry name" value="Zn2/Cys6 DNA-binding domain"/>
    <property type="match status" value="1"/>
</dbReference>
<dbReference type="SMART" id="SM00066">
    <property type="entry name" value="GAL4"/>
    <property type="match status" value="1"/>
</dbReference>
<dbReference type="GO" id="GO:0016798">
    <property type="term" value="F:hydrolase activity, acting on glycosyl bonds"/>
    <property type="evidence" value="ECO:0007669"/>
    <property type="project" value="UniProtKB-KW"/>
</dbReference>
<reference evidence="10" key="1">
    <citation type="submission" date="2014-09" db="EMBL/GenBank/DDBJ databases">
        <authorList>
            <person name="Sharma Rahul"/>
            <person name="Thines Marco"/>
        </authorList>
    </citation>
    <scope>NUCLEOTIDE SEQUENCE [LARGE SCALE GENOMIC DNA]</scope>
</reference>
<keyword evidence="5" id="KW-0539">Nucleus</keyword>
<evidence type="ECO:0000256" key="6">
    <source>
        <dbReference type="ARBA" id="ARBA00023295"/>
    </source>
</evidence>
<organism evidence="9 10">
    <name type="scientific">Ceraceosorus bombacis</name>
    <dbReference type="NCBI Taxonomy" id="401625"/>
    <lineage>
        <taxon>Eukaryota</taxon>
        <taxon>Fungi</taxon>
        <taxon>Dikarya</taxon>
        <taxon>Basidiomycota</taxon>
        <taxon>Ustilaginomycotina</taxon>
        <taxon>Exobasidiomycetes</taxon>
        <taxon>Ceraceosorales</taxon>
        <taxon>Ceraceosoraceae</taxon>
        <taxon>Ceraceosorus</taxon>
    </lineage>
</organism>
<dbReference type="Gene3D" id="4.10.240.10">
    <property type="entry name" value="Zn(2)-C6 fungal-type DNA-binding domain"/>
    <property type="match status" value="1"/>
</dbReference>
<sequence>MSAPLSSAQAHAGNLFAPPGAEENGIVAESEQAHLEGQQHVEHEQEGIPHDANAEQMEVNGVSYDPDGLEAGPQDETAYYNDGSTERPSEEHIAGVETENAVDHPKAHETADFSFVHGEDQSMDDAAEAGAAVEHVPSHTDQEADAAATAAAAAAAAMAAMERSLQDSSAGGAGSSADAKPTPRKAKRARPSGKITRHRPITSCLECRARKQKCDRQRPRCGGCPEGTSCTYVGDSQGEAAATAASPASKLRVEEIRRREEEAEMQKRQNTKRPRNSRKSGHGEEEETALSSLANVTTASTSRQGLIARTSALGRRKSLDFDVRVRASRSAAVAGVLFSCLPNAAPSGLNTSTLRLPRPEAAGPFLDAYRANVEPLCNAVIVDLNRPRIVAFLRWWHSDPDSLPADPPLVPLVLVLLALASQARRTTGAAGSFDEGLEDCDSEAKLLEVAGKCIDALQIGCPSNWSSAFSAPLDLVRASMLRGLYHLAELHLQFASSCFAMTVRFAHAAGLHRDAKHWKTMGKEESQARRNMWYSCVMLEVLSSHRLNMPCTITADSFDTELPLDHGGLWNLYARAEKLQASASQHSNGAGANSVSLLRPSRTNFDFHAARYDLVRLLVIHGAHPSRAESSDTTASKIAGVLQEWRTRLPPTVEQFLHQDDSGPLAGAGSAEALDAAEQDGGETDHVSAANLVERKHTAYFQRVMLRLTRLQTTMAIHRPQFDAAGSWTTPGDAQNALSQCLDAAQRIVYLVWTFCLGDPTPPFVFYHAASHPLFQAAVVLSVQSALCADSDPDAAAFRNLTRPIIDRAVEAFDSLSSRPGLRNVAEQAARYASTLREMDALQLQHQAAIASAEPGAKLEAPLANGASKRAAMGALSSPGIVVEGNSTGQGYPEPSASATGYAPLSNPSQAHSVDPLASANSYPEGSAEAAQASQAALEAALFDDQWWQSFETSHTAQPGVNQSSSSYAFPTNGGGRDASSGHQQSGHQQQQQQATGLELLASQVESSPRAPHVAPWDPEAGVSAASAEQPTDATIHPEQWQQGSDSAAGSQLSGWQNTSGLLEGNPAPAPNLAVGSSLRDWQASWRSLEALVEQILAAN</sequence>
<dbReference type="PROSITE" id="PS50048">
    <property type="entry name" value="ZN2_CY6_FUNGAL_2"/>
    <property type="match status" value="1"/>
</dbReference>
<evidence type="ECO:0000259" key="8">
    <source>
        <dbReference type="PROSITE" id="PS50048"/>
    </source>
</evidence>
<feature type="compositionally biased region" description="Polar residues" evidence="7">
    <location>
        <begin position="955"/>
        <end position="970"/>
    </location>
</feature>
<feature type="compositionally biased region" description="Polar residues" evidence="7">
    <location>
        <begin position="1040"/>
        <end position="1061"/>
    </location>
</feature>
<dbReference type="GO" id="GO:0005634">
    <property type="term" value="C:nucleus"/>
    <property type="evidence" value="ECO:0007669"/>
    <property type="project" value="UniProtKB-SubCell"/>
</dbReference>
<dbReference type="InterPro" id="IPR007219">
    <property type="entry name" value="XnlR_reg_dom"/>
</dbReference>
<feature type="compositionally biased region" description="Low complexity" evidence="7">
    <location>
        <begin position="167"/>
        <end position="179"/>
    </location>
</feature>
<dbReference type="GO" id="GO:0008270">
    <property type="term" value="F:zinc ion binding"/>
    <property type="evidence" value="ECO:0007669"/>
    <property type="project" value="InterPro"/>
</dbReference>
<dbReference type="CDD" id="cd12148">
    <property type="entry name" value="fungal_TF_MHR"/>
    <property type="match status" value="1"/>
</dbReference>
<feature type="region of interest" description="Disordered" evidence="7">
    <location>
        <begin position="885"/>
        <end position="932"/>
    </location>
</feature>
<feature type="region of interest" description="Disordered" evidence="7">
    <location>
        <begin position="1"/>
        <end position="92"/>
    </location>
</feature>
<protein>
    <recommendedName>
        <fullName evidence="8">Zn(2)-C6 fungal-type domain-containing protein</fullName>
    </recommendedName>
</protein>
<keyword evidence="6" id="KW-0326">Glycosidase</keyword>
<dbReference type="GO" id="GO:0006351">
    <property type="term" value="P:DNA-templated transcription"/>
    <property type="evidence" value="ECO:0007669"/>
    <property type="project" value="InterPro"/>
</dbReference>
<keyword evidence="10" id="KW-1185">Reference proteome</keyword>
<dbReference type="GO" id="GO:0000981">
    <property type="term" value="F:DNA-binding transcription factor activity, RNA polymerase II-specific"/>
    <property type="evidence" value="ECO:0007669"/>
    <property type="project" value="InterPro"/>
</dbReference>
<dbReference type="InterPro" id="IPR050613">
    <property type="entry name" value="Sec_Metabolite_Reg"/>
</dbReference>
<comment type="similarity">
    <text evidence="2">Belongs to the Nth/MutY family.</text>
</comment>
<dbReference type="GO" id="GO:0003677">
    <property type="term" value="F:DNA binding"/>
    <property type="evidence" value="ECO:0007669"/>
    <property type="project" value="InterPro"/>
</dbReference>
<evidence type="ECO:0000256" key="4">
    <source>
        <dbReference type="ARBA" id="ARBA00022801"/>
    </source>
</evidence>
<comment type="subcellular location">
    <subcellularLocation>
        <location evidence="1">Nucleus</location>
    </subcellularLocation>
</comment>
<dbReference type="InterPro" id="IPR004035">
    <property type="entry name" value="Endouclease-III_FeS-bd_BS"/>
</dbReference>
<dbReference type="Proteomes" id="UP000054845">
    <property type="component" value="Unassembled WGS sequence"/>
</dbReference>
<dbReference type="OrthoDB" id="424974at2759"/>
<evidence type="ECO:0000256" key="5">
    <source>
        <dbReference type="ARBA" id="ARBA00023242"/>
    </source>
</evidence>
<evidence type="ECO:0000256" key="1">
    <source>
        <dbReference type="ARBA" id="ARBA00004123"/>
    </source>
</evidence>
<name>A0A0N7LAT9_9BASI</name>
<feature type="compositionally biased region" description="Low complexity" evidence="7">
    <location>
        <begin position="981"/>
        <end position="994"/>
    </location>
</feature>
<keyword evidence="3" id="KW-0479">Metal-binding</keyword>
<proteinExistence type="inferred from homology"/>